<proteinExistence type="predicted"/>
<name>A0A0P6XHN7_9CHLR</name>
<evidence type="ECO:0000313" key="3">
    <source>
        <dbReference type="EMBL" id="KPL79331.1"/>
    </source>
</evidence>
<keyword evidence="1" id="KW-0812">Transmembrane</keyword>
<gene>
    <name evidence="3" type="ORF">ADN00_03115</name>
</gene>
<dbReference type="InterPro" id="IPR046642">
    <property type="entry name" value="DUF6754"/>
</dbReference>
<keyword evidence="4" id="KW-1185">Reference proteome</keyword>
<dbReference type="EMBL" id="LGCL01000014">
    <property type="protein sequence ID" value="KPL79331.1"/>
    <property type="molecule type" value="Genomic_DNA"/>
</dbReference>
<keyword evidence="1" id="KW-0472">Membrane</keyword>
<feature type="transmembrane region" description="Helical" evidence="1">
    <location>
        <begin position="6"/>
        <end position="25"/>
    </location>
</feature>
<dbReference type="STRING" id="1134406.ADN00_03115"/>
<sequence>MSVDKLIGLGIIFLSAALIFLFSVLKRPGNGLRAIPGVQRLRRAIGLAVEDGKRLHISLGKASIVSPQSASALVGLSVLERLAEVSTVSDKPPVATSGDGGLALLSQDSLRAVYRESNQLDQYNRDLGRLAGPTDFSYIAGSLPVIRGEEVYTNVLVGHFGPEAALMCEEVERVDGFSLAASDSLPAQAALFAAAQEPLIGEELFALPAYLQSGPMHQASVRAQDVVRWVLIGVLVLGSLARLALAVMGGGF</sequence>
<organism evidence="3 4">
    <name type="scientific">Ornatilinea apprima</name>
    <dbReference type="NCBI Taxonomy" id="1134406"/>
    <lineage>
        <taxon>Bacteria</taxon>
        <taxon>Bacillati</taxon>
        <taxon>Chloroflexota</taxon>
        <taxon>Anaerolineae</taxon>
        <taxon>Anaerolineales</taxon>
        <taxon>Anaerolineaceae</taxon>
        <taxon>Ornatilinea</taxon>
    </lineage>
</organism>
<evidence type="ECO:0000313" key="4">
    <source>
        <dbReference type="Proteomes" id="UP000050417"/>
    </source>
</evidence>
<dbReference type="Pfam" id="PF20539">
    <property type="entry name" value="DUF6754"/>
    <property type="match status" value="1"/>
</dbReference>
<dbReference type="OrthoDB" id="159630at2"/>
<dbReference type="RefSeq" id="WP_075061500.1">
    <property type="nucleotide sequence ID" value="NZ_LGCL01000014.1"/>
</dbReference>
<keyword evidence="1" id="KW-1133">Transmembrane helix</keyword>
<accession>A0A0P6XHN7</accession>
<feature type="domain" description="DUF6754" evidence="2">
    <location>
        <begin position="11"/>
        <end position="242"/>
    </location>
</feature>
<protein>
    <recommendedName>
        <fullName evidence="2">DUF6754 domain-containing protein</fullName>
    </recommendedName>
</protein>
<dbReference type="AlphaFoldDB" id="A0A0P6XHN7"/>
<evidence type="ECO:0000259" key="2">
    <source>
        <dbReference type="Pfam" id="PF20539"/>
    </source>
</evidence>
<reference evidence="3 4" key="1">
    <citation type="submission" date="2015-07" db="EMBL/GenBank/DDBJ databases">
        <title>Genome sequence of Ornatilinea apprima DSM 23815.</title>
        <authorList>
            <person name="Hemp J."/>
            <person name="Ward L.M."/>
            <person name="Pace L.A."/>
            <person name="Fischer W.W."/>
        </authorList>
    </citation>
    <scope>NUCLEOTIDE SEQUENCE [LARGE SCALE GENOMIC DNA]</scope>
    <source>
        <strain evidence="3 4">P3M-1</strain>
    </source>
</reference>
<feature type="transmembrane region" description="Helical" evidence="1">
    <location>
        <begin position="226"/>
        <end position="248"/>
    </location>
</feature>
<evidence type="ECO:0000256" key="1">
    <source>
        <dbReference type="SAM" id="Phobius"/>
    </source>
</evidence>
<dbReference type="Proteomes" id="UP000050417">
    <property type="component" value="Unassembled WGS sequence"/>
</dbReference>
<comment type="caution">
    <text evidence="3">The sequence shown here is derived from an EMBL/GenBank/DDBJ whole genome shotgun (WGS) entry which is preliminary data.</text>
</comment>